<reference evidence="1 2" key="1">
    <citation type="submission" date="2024-02" db="EMBL/GenBank/DDBJ databases">
        <title>Janibacter sp. nov., isolated from gut of marine sandworm.</title>
        <authorList>
            <person name="Kim B."/>
            <person name="Jun M.O."/>
            <person name="Shin N.-R."/>
        </authorList>
    </citation>
    <scope>NUCLEOTIDE SEQUENCE [LARGE SCALE GENOMIC DNA]</scope>
    <source>
        <strain evidence="1 2">A1S7</strain>
    </source>
</reference>
<proteinExistence type="predicted"/>
<evidence type="ECO:0000313" key="1">
    <source>
        <dbReference type="EMBL" id="WXB76365.1"/>
    </source>
</evidence>
<sequence>MDGLIEHPKRSGRLDTTAGPALARPAVVGAATDATGVDEWSRYADLP</sequence>
<accession>A0ABZ2MH44</accession>
<gene>
    <name evidence="1" type="ORF">V1351_15695</name>
</gene>
<keyword evidence="2" id="KW-1185">Reference proteome</keyword>
<evidence type="ECO:0000313" key="2">
    <source>
        <dbReference type="Proteomes" id="UP001382727"/>
    </source>
</evidence>
<protein>
    <submittedName>
        <fullName evidence="1">Uncharacterized protein</fullName>
    </submittedName>
</protein>
<dbReference type="Proteomes" id="UP001382727">
    <property type="component" value="Chromosome"/>
</dbReference>
<dbReference type="EMBL" id="CP144913">
    <property type="protein sequence ID" value="WXB76365.1"/>
    <property type="molecule type" value="Genomic_DNA"/>
</dbReference>
<organism evidence="1 2">
    <name type="scientific">Janibacter alittae</name>
    <dbReference type="NCBI Taxonomy" id="3115209"/>
    <lineage>
        <taxon>Bacteria</taxon>
        <taxon>Bacillati</taxon>
        <taxon>Actinomycetota</taxon>
        <taxon>Actinomycetes</taxon>
        <taxon>Micrococcales</taxon>
        <taxon>Intrasporangiaceae</taxon>
        <taxon>Janibacter</taxon>
    </lineage>
</organism>
<dbReference type="RefSeq" id="WP_338749269.1">
    <property type="nucleotide sequence ID" value="NZ_CP144913.1"/>
</dbReference>
<name>A0ABZ2MH44_9MICO</name>